<dbReference type="InterPro" id="IPR036236">
    <property type="entry name" value="Znf_C2H2_sf"/>
</dbReference>
<name>A0A182MSK5_9DIPT</name>
<dbReference type="VEuPathDB" id="VectorBase:ACUA025257"/>
<dbReference type="EnsemblMetazoa" id="ACUA025257-RA">
    <property type="protein sequence ID" value="ACUA025257-PA"/>
    <property type="gene ID" value="ACUA025257"/>
</dbReference>
<dbReference type="PROSITE" id="PS50157">
    <property type="entry name" value="ZINC_FINGER_C2H2_2"/>
    <property type="match status" value="1"/>
</dbReference>
<evidence type="ECO:0000313" key="5">
    <source>
        <dbReference type="Proteomes" id="UP000075883"/>
    </source>
</evidence>
<protein>
    <recommendedName>
        <fullName evidence="3">C2H2-type domain-containing protein</fullName>
    </recommendedName>
</protein>
<keyword evidence="5" id="KW-1185">Reference proteome</keyword>
<reference evidence="5" key="1">
    <citation type="submission" date="2013-09" db="EMBL/GenBank/DDBJ databases">
        <title>The Genome Sequence of Anopheles culicifacies species A.</title>
        <authorList>
            <consortium name="The Broad Institute Genomics Platform"/>
            <person name="Neafsey D.E."/>
            <person name="Besansky N."/>
            <person name="Howell P."/>
            <person name="Walton C."/>
            <person name="Young S.K."/>
            <person name="Zeng Q."/>
            <person name="Gargeya S."/>
            <person name="Fitzgerald M."/>
            <person name="Haas B."/>
            <person name="Abouelleil A."/>
            <person name="Allen A.W."/>
            <person name="Alvarado L."/>
            <person name="Arachchi H.M."/>
            <person name="Berlin A.M."/>
            <person name="Chapman S.B."/>
            <person name="Gainer-Dewar J."/>
            <person name="Goldberg J."/>
            <person name="Griggs A."/>
            <person name="Gujja S."/>
            <person name="Hansen M."/>
            <person name="Howarth C."/>
            <person name="Imamovic A."/>
            <person name="Ireland A."/>
            <person name="Larimer J."/>
            <person name="McCowan C."/>
            <person name="Murphy C."/>
            <person name="Pearson M."/>
            <person name="Poon T.W."/>
            <person name="Priest M."/>
            <person name="Roberts A."/>
            <person name="Saif S."/>
            <person name="Shea T."/>
            <person name="Sisk P."/>
            <person name="Sykes S."/>
            <person name="Wortman J."/>
            <person name="Nusbaum C."/>
            <person name="Birren B."/>
        </authorList>
    </citation>
    <scope>NUCLEOTIDE SEQUENCE [LARGE SCALE GENOMIC DNA]</scope>
    <source>
        <strain evidence="5">A-37</strain>
    </source>
</reference>
<keyword evidence="1" id="KW-0479">Metal-binding</keyword>
<proteinExistence type="predicted"/>
<keyword evidence="1" id="KW-0863">Zinc-finger</keyword>
<evidence type="ECO:0000256" key="2">
    <source>
        <dbReference type="SAM" id="MobiDB-lite"/>
    </source>
</evidence>
<sequence length="281" mass="32225">MEDVERFTGIQIKPEYSSLYMMCFDCTRMLKKSAEYRESCISNDVLFRELFVKIEYDGSGDDDDCSKEETISIELVLPYDQSTEHIQFEEQQEEINGNTSSNEEDEMTDTPQEHIQLNVENYETVKARLTDDEHNEDAENSSSGDTRGRNPVRQVSKSRSKTSDPGAHLSKNYSRAKQLCVTCGKMVNNLARHQQSHTMEIKRACPHCPVKMVDHSNLLRHIEAVHLKKIVKTCEQCGQGFTHNNTYKSHMTRAQSAREGSLVGKAIRMQLVSKTVQKWFC</sequence>
<feature type="region of interest" description="Disordered" evidence="2">
    <location>
        <begin position="128"/>
        <end position="171"/>
    </location>
</feature>
<dbReference type="Gene3D" id="3.30.160.60">
    <property type="entry name" value="Classic Zinc Finger"/>
    <property type="match status" value="1"/>
</dbReference>
<dbReference type="AlphaFoldDB" id="A0A182MSK5"/>
<dbReference type="STRING" id="139723.A0A182MSK5"/>
<dbReference type="Proteomes" id="UP000075883">
    <property type="component" value="Unassembled WGS sequence"/>
</dbReference>
<accession>A0A182MSK5</accession>
<dbReference type="SUPFAM" id="SSF57667">
    <property type="entry name" value="beta-beta-alpha zinc fingers"/>
    <property type="match status" value="1"/>
</dbReference>
<feature type="region of interest" description="Disordered" evidence="2">
    <location>
        <begin position="90"/>
        <end position="111"/>
    </location>
</feature>
<feature type="domain" description="C2H2-type" evidence="3">
    <location>
        <begin position="232"/>
        <end position="260"/>
    </location>
</feature>
<dbReference type="GO" id="GO:0008270">
    <property type="term" value="F:zinc ion binding"/>
    <property type="evidence" value="ECO:0007669"/>
    <property type="project" value="UniProtKB-KW"/>
</dbReference>
<dbReference type="EMBL" id="AXCM01000340">
    <property type="status" value="NOT_ANNOTATED_CDS"/>
    <property type="molecule type" value="Genomic_DNA"/>
</dbReference>
<keyword evidence="1" id="KW-0862">Zinc</keyword>
<dbReference type="InterPro" id="IPR013087">
    <property type="entry name" value="Znf_C2H2_type"/>
</dbReference>
<dbReference type="SMART" id="SM00355">
    <property type="entry name" value="ZnF_C2H2"/>
    <property type="match status" value="3"/>
</dbReference>
<evidence type="ECO:0000259" key="3">
    <source>
        <dbReference type="PROSITE" id="PS50157"/>
    </source>
</evidence>
<organism evidence="4 5">
    <name type="scientific">Anopheles culicifacies</name>
    <dbReference type="NCBI Taxonomy" id="139723"/>
    <lineage>
        <taxon>Eukaryota</taxon>
        <taxon>Metazoa</taxon>
        <taxon>Ecdysozoa</taxon>
        <taxon>Arthropoda</taxon>
        <taxon>Hexapoda</taxon>
        <taxon>Insecta</taxon>
        <taxon>Pterygota</taxon>
        <taxon>Neoptera</taxon>
        <taxon>Endopterygota</taxon>
        <taxon>Diptera</taxon>
        <taxon>Nematocera</taxon>
        <taxon>Culicoidea</taxon>
        <taxon>Culicidae</taxon>
        <taxon>Anophelinae</taxon>
        <taxon>Anopheles</taxon>
        <taxon>culicifacies species complex</taxon>
    </lineage>
</organism>
<evidence type="ECO:0000256" key="1">
    <source>
        <dbReference type="PROSITE-ProRule" id="PRU00042"/>
    </source>
</evidence>
<evidence type="ECO:0000313" key="4">
    <source>
        <dbReference type="EnsemblMetazoa" id="ACUA025257-PA"/>
    </source>
</evidence>
<reference evidence="4" key="2">
    <citation type="submission" date="2020-05" db="UniProtKB">
        <authorList>
            <consortium name="EnsemblMetazoa"/>
        </authorList>
    </citation>
    <scope>IDENTIFICATION</scope>
    <source>
        <strain evidence="4">A-37</strain>
    </source>
</reference>